<evidence type="ECO:0000313" key="2">
    <source>
        <dbReference type="Proteomes" id="UP000034032"/>
    </source>
</evidence>
<proteinExistence type="predicted"/>
<gene>
    <name evidence="1" type="ORF">UW79_C0024G0007</name>
</gene>
<sequence length="81" mass="8846">MTVKFVVTDKRVIFGSIDYNYDSHSSVAQQNGIPLSSVRGGGIADLAGKRIFGTSYGFGPYNPDIVRSFLPGWQVDQPADY</sequence>
<dbReference type="Proteomes" id="UP000034032">
    <property type="component" value="Unassembled WGS sequence"/>
</dbReference>
<reference evidence="1 2" key="1">
    <citation type="journal article" date="2015" name="Nature">
        <title>rRNA introns, odd ribosomes, and small enigmatic genomes across a large radiation of phyla.</title>
        <authorList>
            <person name="Brown C.T."/>
            <person name="Hug L.A."/>
            <person name="Thomas B.C."/>
            <person name="Sharon I."/>
            <person name="Castelle C.J."/>
            <person name="Singh A."/>
            <person name="Wilkins M.J."/>
            <person name="Williams K.H."/>
            <person name="Banfield J.F."/>
        </authorList>
    </citation>
    <scope>NUCLEOTIDE SEQUENCE [LARGE SCALE GENOMIC DNA]</scope>
</reference>
<name>A0A0G1NAH4_9BACT</name>
<organism evidence="1 2">
    <name type="scientific">Candidatus Yanofskybacteria bacterium GW2011_GWA2_44_9</name>
    <dbReference type="NCBI Taxonomy" id="1619025"/>
    <lineage>
        <taxon>Bacteria</taxon>
        <taxon>Candidatus Yanofskyibacteriota</taxon>
    </lineage>
</organism>
<comment type="caution">
    <text evidence="1">The sequence shown here is derived from an EMBL/GenBank/DDBJ whole genome shotgun (WGS) entry which is preliminary data.</text>
</comment>
<dbReference type="AlphaFoldDB" id="A0A0G1NAH4"/>
<accession>A0A0G1NAH4</accession>
<dbReference type="EMBL" id="LCJR01000024">
    <property type="protein sequence ID" value="KKT81184.1"/>
    <property type="molecule type" value="Genomic_DNA"/>
</dbReference>
<protein>
    <submittedName>
        <fullName evidence="1">Uncharacterized protein</fullName>
    </submittedName>
</protein>
<evidence type="ECO:0000313" key="1">
    <source>
        <dbReference type="EMBL" id="KKT81184.1"/>
    </source>
</evidence>